<evidence type="ECO:0000313" key="5">
    <source>
        <dbReference type="Proteomes" id="UP000275256"/>
    </source>
</evidence>
<evidence type="ECO:0000256" key="1">
    <source>
        <dbReference type="SAM" id="MobiDB-lite"/>
    </source>
</evidence>
<feature type="compositionally biased region" description="Pro residues" evidence="1">
    <location>
        <begin position="273"/>
        <end position="287"/>
    </location>
</feature>
<feature type="region of interest" description="Disordered" evidence="1">
    <location>
        <begin position="55"/>
        <end position="80"/>
    </location>
</feature>
<organism evidence="4 5">
    <name type="scientific">Tessaracoccus antarcticus</name>
    <dbReference type="NCBI Taxonomy" id="2479848"/>
    <lineage>
        <taxon>Bacteria</taxon>
        <taxon>Bacillati</taxon>
        <taxon>Actinomycetota</taxon>
        <taxon>Actinomycetes</taxon>
        <taxon>Propionibacteriales</taxon>
        <taxon>Propionibacteriaceae</taxon>
        <taxon>Tessaracoccus</taxon>
    </lineage>
</organism>
<feature type="transmembrane region" description="Helical" evidence="2">
    <location>
        <begin position="317"/>
        <end position="338"/>
    </location>
</feature>
<dbReference type="InterPro" id="IPR011990">
    <property type="entry name" value="TPR-like_helical_dom_sf"/>
</dbReference>
<dbReference type="Gene3D" id="3.10.350.10">
    <property type="entry name" value="LysM domain"/>
    <property type="match status" value="2"/>
</dbReference>
<feature type="compositionally biased region" description="Low complexity" evidence="1">
    <location>
        <begin position="213"/>
        <end position="232"/>
    </location>
</feature>
<keyword evidence="2" id="KW-0812">Transmembrane</keyword>
<dbReference type="PANTHER" id="PTHR34700:SF4">
    <property type="entry name" value="PHAGE-LIKE ELEMENT PBSX PROTEIN XKDP"/>
    <property type="match status" value="1"/>
</dbReference>
<dbReference type="InterPro" id="IPR005158">
    <property type="entry name" value="BTAD"/>
</dbReference>
<dbReference type="SUPFAM" id="SSF48452">
    <property type="entry name" value="TPR-like"/>
    <property type="match status" value="1"/>
</dbReference>
<dbReference type="InterPro" id="IPR018392">
    <property type="entry name" value="LysM"/>
</dbReference>
<dbReference type="Gene3D" id="1.25.40.10">
    <property type="entry name" value="Tetratricopeptide repeat domain"/>
    <property type="match status" value="1"/>
</dbReference>
<reference evidence="4 5" key="1">
    <citation type="submission" date="2018-10" db="EMBL/GenBank/DDBJ databases">
        <title>Tessaracoccus antarcticuss sp. nov., isolated from sediment.</title>
        <authorList>
            <person name="Zhou L.Y."/>
            <person name="Du Z.J."/>
        </authorList>
    </citation>
    <scope>NUCLEOTIDE SEQUENCE [LARGE SCALE GENOMIC DNA]</scope>
    <source>
        <strain evidence="4 5">JDX10</strain>
    </source>
</reference>
<keyword evidence="2" id="KW-0472">Membrane</keyword>
<protein>
    <submittedName>
        <fullName evidence="4">LysM peptidoglycan-binding domain-containing protein</fullName>
    </submittedName>
</protein>
<dbReference type="PANTHER" id="PTHR34700">
    <property type="entry name" value="POTASSIUM BINDING PROTEIN KBP"/>
    <property type="match status" value="1"/>
</dbReference>
<comment type="caution">
    <text evidence="4">The sequence shown here is derived from an EMBL/GenBank/DDBJ whole genome shotgun (WGS) entry which is preliminary data.</text>
</comment>
<keyword evidence="2" id="KW-1133">Transmembrane helix</keyword>
<dbReference type="InterPro" id="IPR036779">
    <property type="entry name" value="LysM_dom_sf"/>
</dbReference>
<dbReference type="InterPro" id="IPR052196">
    <property type="entry name" value="Bact_Kbp"/>
</dbReference>
<dbReference type="AlphaFoldDB" id="A0A3M0FW90"/>
<keyword evidence="5" id="KW-1185">Reference proteome</keyword>
<dbReference type="CDD" id="cd00118">
    <property type="entry name" value="LysM"/>
    <property type="match status" value="2"/>
</dbReference>
<feature type="region of interest" description="Disordered" evidence="1">
    <location>
        <begin position="211"/>
        <end position="293"/>
    </location>
</feature>
<name>A0A3M0FW90_9ACTN</name>
<feature type="domain" description="Bacterial transcriptional activator" evidence="3">
    <location>
        <begin position="836"/>
        <end position="977"/>
    </location>
</feature>
<accession>A0A3M0FW90</accession>
<sequence>MTAWLILREIAATIRGIQTPHLPAVSLPQGAAKHLVAAAALLFIALPTAPAPQIAHADPGPVATDTTPPTAPADIHTPRSPAMNQAEVVVGPGDTLWRYAKTYLGDGTRWPEIYQANRGVPQTDGASLTHPDLILDGWHLTIPTGSPIPTPPTATATMQEVIVGPGDTLWGYAKTYLGDGNRWPEIYHANQGLPQEEGGALTNPDLILDGWHLTIPTGSPTPTPTTHDTQPATPTPAPPTPLPLAGDDTPPGPDSATPTSLSGQEPTQNPPAVVIPPTPPLASPSPTPIVTAVPTTAEPPVVGENAEGVGESESSPVWQVAGLAGAGLFLGAGVFAVLRRRRRDQFRHRQPGLMITIPDPIVAPIEMTATLAADLSARLLARIDDVLRITVATLIDVPEISAVGVGGDGTITLHTSTELPEPWQPVSGGCSLPAGTTPEPVGPRNPGTPAPYPLLVTIGVDDTGTTWLLNLEHQGTLTVGGDEVMRDDFLRYVAAELAVNPWSRDVRIACLGIAAETLPMAPDKFDATDERVTALATSNVERASRSRTTAATGRLHQLEDEAWPAVAAMIAANTTAAQELQHLIEVHPHRSGAALLRCTTIGDLNLTTGGRLTGYGFDLVPVGLTADEAAGCAALLRAANDTGPGQPAQPADTITDKTGNLLPSTSVDRNDNHTPAAEPILAAPDVEYIEVAPVTPVDLQLLAPRVRDGIADQLLAADPGLDRDVAAWFSSRCPQPRLTWLGPVTARCHGTPPAKSKGYYVEVLSFLAAHPNGVTNDQLVEAFTITRERVHTIISNLRQWVGVNPATQQPHIPEAKGSLQAAARGVGLYLVESLLVDADLFRRLRTRAHAKGADGIQDLETALTLVTGRPFDQLRPTGWSWLAHGDRIDHHMTCAIGDVAHTLVTHHLHAGDLPAARKAAEAGLTVCPESETACMDLAHIMVNEGNTQAAHQLLTDALADGSEGDPIDPSDRASQIFLNKHFRQTA</sequence>
<feature type="compositionally biased region" description="Polar residues" evidence="1">
    <location>
        <begin position="256"/>
        <end position="267"/>
    </location>
</feature>
<evidence type="ECO:0000259" key="3">
    <source>
        <dbReference type="SMART" id="SM01043"/>
    </source>
</evidence>
<evidence type="ECO:0000256" key="2">
    <source>
        <dbReference type="SAM" id="Phobius"/>
    </source>
</evidence>
<proteinExistence type="predicted"/>
<dbReference type="Proteomes" id="UP000275256">
    <property type="component" value="Unassembled WGS sequence"/>
</dbReference>
<dbReference type="SMART" id="SM01043">
    <property type="entry name" value="BTAD"/>
    <property type="match status" value="1"/>
</dbReference>
<dbReference type="Pfam" id="PF01476">
    <property type="entry name" value="LysM"/>
    <property type="match status" value="1"/>
</dbReference>
<evidence type="ECO:0000313" key="4">
    <source>
        <dbReference type="EMBL" id="RMB57040.1"/>
    </source>
</evidence>
<feature type="compositionally biased region" description="Low complexity" evidence="1">
    <location>
        <begin position="55"/>
        <end position="74"/>
    </location>
</feature>
<dbReference type="EMBL" id="REFW01000008">
    <property type="protein sequence ID" value="RMB57040.1"/>
    <property type="molecule type" value="Genomic_DNA"/>
</dbReference>
<feature type="compositionally biased region" description="Pro residues" evidence="1">
    <location>
        <begin position="233"/>
        <end position="242"/>
    </location>
</feature>
<gene>
    <name evidence="4" type="ORF">EAX62_16195</name>
</gene>